<keyword evidence="2" id="KW-1185">Reference proteome</keyword>
<dbReference type="Proteomes" id="UP001597018">
    <property type="component" value="Unassembled WGS sequence"/>
</dbReference>
<evidence type="ECO:0000313" key="2">
    <source>
        <dbReference type="Proteomes" id="UP001597018"/>
    </source>
</evidence>
<evidence type="ECO:0000313" key="1">
    <source>
        <dbReference type="EMBL" id="MFD0920988.1"/>
    </source>
</evidence>
<sequence length="130" mass="13992">MARFVRGEIDFDEVLAALHAAPLLVERTSAESHQVLSVRYQGMPWLPAFATVEHLAAWKQLCGQGSRPVHTGELTGHQLLHECLPQLEPGTGVILNPGSDLSLALPPVAGIVGPELAVDYENLLKAEGVR</sequence>
<protein>
    <submittedName>
        <fullName evidence="1">SseB family protein</fullName>
    </submittedName>
</protein>
<organism evidence="1 2">
    <name type="scientific">Saccharopolyspora rosea</name>
    <dbReference type="NCBI Taxonomy" id="524884"/>
    <lineage>
        <taxon>Bacteria</taxon>
        <taxon>Bacillati</taxon>
        <taxon>Actinomycetota</taxon>
        <taxon>Actinomycetes</taxon>
        <taxon>Pseudonocardiales</taxon>
        <taxon>Pseudonocardiaceae</taxon>
        <taxon>Saccharopolyspora</taxon>
    </lineage>
</organism>
<gene>
    <name evidence="1" type="ORF">ACFQ16_14670</name>
</gene>
<proteinExistence type="predicted"/>
<accession>A0ABW3FTB8</accession>
<dbReference type="RefSeq" id="WP_263249033.1">
    <property type="nucleotide sequence ID" value="NZ_BAABLT010000048.1"/>
</dbReference>
<reference evidence="2" key="1">
    <citation type="journal article" date="2019" name="Int. J. Syst. Evol. Microbiol.">
        <title>The Global Catalogue of Microorganisms (GCM) 10K type strain sequencing project: providing services to taxonomists for standard genome sequencing and annotation.</title>
        <authorList>
            <consortium name="The Broad Institute Genomics Platform"/>
            <consortium name="The Broad Institute Genome Sequencing Center for Infectious Disease"/>
            <person name="Wu L."/>
            <person name="Ma J."/>
        </authorList>
    </citation>
    <scope>NUCLEOTIDE SEQUENCE [LARGE SCALE GENOMIC DNA]</scope>
    <source>
        <strain evidence="2">CCUG 56401</strain>
    </source>
</reference>
<comment type="caution">
    <text evidence="1">The sequence shown here is derived from an EMBL/GenBank/DDBJ whole genome shotgun (WGS) entry which is preliminary data.</text>
</comment>
<dbReference type="EMBL" id="JBHTIW010000010">
    <property type="protein sequence ID" value="MFD0920988.1"/>
    <property type="molecule type" value="Genomic_DNA"/>
</dbReference>
<name>A0ABW3FTB8_9PSEU</name>